<proteinExistence type="predicted"/>
<dbReference type="GO" id="GO:0005886">
    <property type="term" value="C:plasma membrane"/>
    <property type="evidence" value="ECO:0007669"/>
    <property type="project" value="UniProtKB-SubCell"/>
</dbReference>
<dbReference type="Pfam" id="PF17200">
    <property type="entry name" value="sCache_2"/>
    <property type="match status" value="1"/>
</dbReference>
<dbReference type="InterPro" id="IPR033480">
    <property type="entry name" value="sCache_2"/>
</dbReference>
<dbReference type="AlphaFoldDB" id="B8GF27"/>
<protein>
    <submittedName>
        <fullName evidence="7">Putative cache sensor protein</fullName>
    </submittedName>
</protein>
<dbReference type="PROSITE" id="PS51257">
    <property type="entry name" value="PROKAR_LIPOPROTEIN"/>
    <property type="match status" value="1"/>
</dbReference>
<reference evidence="7 8" key="1">
    <citation type="journal article" date="2015" name="Genome Announc.">
        <title>Complete Genome Sequence of Methanosphaerula palustris E1-9CT, a Hydrogenotrophic Methanogen Isolated from a Minerotrophic Fen Peatland.</title>
        <authorList>
            <person name="Cadillo-Quiroz H."/>
            <person name="Browne P."/>
            <person name="Kyrpides N."/>
            <person name="Woyke T."/>
            <person name="Goodwin L."/>
            <person name="Detter C."/>
            <person name="Yavitt J.B."/>
            <person name="Zinder S.H."/>
        </authorList>
    </citation>
    <scope>NUCLEOTIDE SEQUENCE [LARGE SCALE GENOMIC DNA]</scope>
    <source>
        <strain evidence="8">ATCC BAA-1556 / DSM 19958 / E1-9c</strain>
    </source>
</reference>
<accession>B8GF27</accession>
<dbReference type="Proteomes" id="UP000002457">
    <property type="component" value="Chromosome"/>
</dbReference>
<gene>
    <name evidence="7" type="ordered locus">Mpal_2563</name>
</gene>
<dbReference type="Gene3D" id="3.30.450.20">
    <property type="entry name" value="PAS domain"/>
    <property type="match status" value="1"/>
</dbReference>
<evidence type="ECO:0000256" key="5">
    <source>
        <dbReference type="ARBA" id="ARBA00023136"/>
    </source>
</evidence>
<dbReference type="OrthoDB" id="112113at2157"/>
<comment type="subcellular location">
    <subcellularLocation>
        <location evidence="1">Cell membrane</location>
        <topology evidence="1">Multi-pass membrane protein</topology>
    </subcellularLocation>
</comment>
<keyword evidence="4" id="KW-1133">Transmembrane helix</keyword>
<keyword evidence="8" id="KW-1185">Reference proteome</keyword>
<dbReference type="EMBL" id="CP001338">
    <property type="protein sequence ID" value="ACL17833.1"/>
    <property type="molecule type" value="Genomic_DNA"/>
</dbReference>
<evidence type="ECO:0000313" key="8">
    <source>
        <dbReference type="Proteomes" id="UP000002457"/>
    </source>
</evidence>
<dbReference type="STRING" id="521011.Mpal_2563"/>
<dbReference type="HOGENOM" id="CLU_081845_1_0_2"/>
<dbReference type="GeneID" id="7270690"/>
<evidence type="ECO:0000313" key="7">
    <source>
        <dbReference type="EMBL" id="ACL17833.1"/>
    </source>
</evidence>
<evidence type="ECO:0000256" key="4">
    <source>
        <dbReference type="ARBA" id="ARBA00022989"/>
    </source>
</evidence>
<organism evidence="7 8">
    <name type="scientific">Methanosphaerula palustris (strain ATCC BAA-1556 / DSM 19958 / E1-9c)</name>
    <dbReference type="NCBI Taxonomy" id="521011"/>
    <lineage>
        <taxon>Archaea</taxon>
        <taxon>Methanobacteriati</taxon>
        <taxon>Methanobacteriota</taxon>
        <taxon>Stenosarchaea group</taxon>
        <taxon>Methanomicrobia</taxon>
        <taxon>Methanomicrobiales</taxon>
        <taxon>Methanoregulaceae</taxon>
        <taxon>Methanosphaerula</taxon>
    </lineage>
</organism>
<dbReference type="SMART" id="SM01049">
    <property type="entry name" value="Cache_2"/>
    <property type="match status" value="1"/>
</dbReference>
<keyword evidence="3" id="KW-0812">Transmembrane</keyword>
<evidence type="ECO:0000256" key="2">
    <source>
        <dbReference type="ARBA" id="ARBA00022475"/>
    </source>
</evidence>
<name>B8GF27_METPE</name>
<keyword evidence="5" id="KW-0472">Membrane</keyword>
<dbReference type="eggNOG" id="arCOG03007">
    <property type="taxonomic scope" value="Archaea"/>
</dbReference>
<dbReference type="KEGG" id="mpl:Mpal_2563"/>
<evidence type="ECO:0000259" key="6">
    <source>
        <dbReference type="SMART" id="SM01049"/>
    </source>
</evidence>
<evidence type="ECO:0000256" key="3">
    <source>
        <dbReference type="ARBA" id="ARBA00022692"/>
    </source>
</evidence>
<dbReference type="RefSeq" id="WP_012619152.1">
    <property type="nucleotide sequence ID" value="NC_011832.1"/>
</dbReference>
<sequence precursor="true">MKKQSLSFLILLVIGASLLVAGCVQNQPVVNTTTPAPTSTLLQQANATSNTSLVSFVDSAVAYAKTNGKERALAEFNNPNGSFVKGELYIYAYDFNGTTIAHPFNPEKIGINRMNETDAQGGLFIKNLTDMALNGTGFVQFAYINPAHNNSVESKLGYVEKVDDTWYLGSGIYNGPVNTIAKKTMKQQQ</sequence>
<keyword evidence="2" id="KW-1003">Cell membrane</keyword>
<feature type="domain" description="Single Cache" evidence="6">
    <location>
        <begin position="50"/>
        <end position="126"/>
    </location>
</feature>
<evidence type="ECO:0000256" key="1">
    <source>
        <dbReference type="ARBA" id="ARBA00004651"/>
    </source>
</evidence>